<name>A0AAQ4NVB0_GASAC</name>
<comment type="catalytic activity">
    <reaction evidence="20 21">
        <text>ATP + H2O = ADP + phosphate + H(+)</text>
        <dbReference type="Rhea" id="RHEA:13065"/>
        <dbReference type="ChEBI" id="CHEBI:15377"/>
        <dbReference type="ChEBI" id="CHEBI:15378"/>
        <dbReference type="ChEBI" id="CHEBI:30616"/>
        <dbReference type="ChEBI" id="CHEBI:43474"/>
        <dbReference type="ChEBI" id="CHEBI:456216"/>
        <dbReference type="EC" id="3.6.4.12"/>
    </reaction>
</comment>
<dbReference type="InterPro" id="IPR047187">
    <property type="entry name" value="SF1_C_Upf1"/>
</dbReference>
<dbReference type="GO" id="GO:0005739">
    <property type="term" value="C:mitochondrion"/>
    <property type="evidence" value="ECO:0007669"/>
    <property type="project" value="UniProtKB-SubCell"/>
</dbReference>
<dbReference type="EC" id="3.1.-.-" evidence="21"/>
<dbReference type="InterPro" id="IPR026851">
    <property type="entry name" value="Dna2/JHS1_DEXXQ-box"/>
</dbReference>
<sequence length="1482" mass="163158">MLVNDNPQSNNKTADLWAQKNISTYFSSQNQQKALSTSPKSTGTAFARTESPINDGETHTFGSRSPLKRSVLGDLENFLPSSPDLLSVPETPTSQIRGASPSSYRNPGRPSPQPSSEESLQELCQLSPICRSPRSRGQSARIVMTQEGRKTKREEGCSGSVKRVISPPQDSNDAKRRRNVDVHAQRTAHCPSGSDLTVAGPLIGVSKTPHLLGDQRERSEGHSGGVDVVFNENKDDFAEQRNDDAKDCGFTGITEQKAAQVQDTRALTAHAHKPRAQTPTTAATKRSEPEARATVTAMTPSSETGAHVTSDQRAGDKGTTASCPVEGVLDESWFAEQMGDAVVTDDTSKKPRKVPDHVILCGGPNNRYWVLDVDERPGLKTLTVSCSKSFHPTETCLLRDGWEMTPVCCGDVVHLEGRSGGGSLVVDREQGFLVLLPDSLLSGTSISNSIRCMRQAVLGDMFKSFDGGSKQMLNGTMVHEVFQRAATAKDFSLATLSRMADQALCRPQYLGDMYSLGVSQEEMKQELQDYLPSLEHWAKEYLSSPTPKSISLKINGSAPSRCQDAATVVTVAELADIEENVWSPRFGLKGKIDVTARIRIQNARSGSRGTPEERTVPLELKTGKESNSIEHRSQVILYTLMSWERYNSEAGLLLYLKTGHLHPVVASHMDRRELLKLRNTLVHHIHNCVEKEAKRSRLSQLPEILTNRRTCQYCPQKRNCALYERAVNGGSADVCEDVVRDFLQQETGHLIPPHLSYFSHWLLLCCLEAASMEAKNGRKRVWLQTPEESEKTGSCVGNVQLSGPVAVRSEGVFLHRFQRSSAGPQEGLASSGLASGDRIVVSDQEGRLVGLATGYLCEVSRTSISCTLDRDLSKFSGVLFRLDGDEGVVGLSTHLTNLSRLMESCPDSDRLRELVVDLRPPEFIHNLSSVLPREAKDTVANILKGLNKPQKQAMKKVLLSKDYTLIVGMPGTGKTTTICTLVRILHACGFSVLLTSYTHSAVDNILLKLKRFRVGFLRLGRGQKVHPDIVPYTEESARKDGVHSLSELEQLYNKELVVATTCMGIKHPIFTRRRFDFCIVDEASQISQPICLGPLFYAKRFVLVGDHQQLPPIVQNQEARSLGMDESLFKRLELHGDAVVQLNVQYRMNRQIMSLSNSLMYEGRLECGSERTATALLALPFLLSVQSQLASFAKSHPQLDLTWIHATLLPSRPVCFLDCSMVPALESVEKGGVSNHTEAALIHNLLSMLIKAGCRPSDVGVIAPYRQQLKSISTLLQSSAFTGVEVNTVDRYQGRDKSVIIFSFVRSTSEEGNLGELLKDWRRLNVAITRAKHKLLMVGSATTLRRYAPVEKLLNHLQQENMISFNGKILFNGMTVGVDSFIAKCVTKLVTADVLFSVLYRSKLYINVKPAGQLCSQPCVRLQGRIPAAPPSGPPGSTKRVPVMEVREATVVFQVHASGQRCYANCARMIDLKGAIRTIATS</sequence>
<feature type="domain" description="DNA2/NAM7 helicase helicase" evidence="24">
    <location>
        <begin position="1049"/>
        <end position="1115"/>
    </location>
</feature>
<evidence type="ECO:0000259" key="23">
    <source>
        <dbReference type="Pfam" id="PF08696"/>
    </source>
</evidence>
<evidence type="ECO:0000256" key="1">
    <source>
        <dbReference type="ARBA" id="ARBA00001966"/>
    </source>
</evidence>
<keyword evidence="5 21" id="KW-0540">Nuclease</keyword>
<keyword evidence="12 21" id="KW-0067">ATP-binding</keyword>
<evidence type="ECO:0000256" key="21">
    <source>
        <dbReference type="RuleBase" id="RU367041"/>
    </source>
</evidence>
<keyword evidence="6 21" id="KW-0479">Metal-binding</keyword>
<organism evidence="27 28">
    <name type="scientific">Gasterosteus aculeatus aculeatus</name>
    <name type="common">three-spined stickleback</name>
    <dbReference type="NCBI Taxonomy" id="481459"/>
    <lineage>
        <taxon>Eukaryota</taxon>
        <taxon>Metazoa</taxon>
        <taxon>Chordata</taxon>
        <taxon>Craniata</taxon>
        <taxon>Vertebrata</taxon>
        <taxon>Euteleostomi</taxon>
        <taxon>Actinopterygii</taxon>
        <taxon>Neopterygii</taxon>
        <taxon>Teleostei</taxon>
        <taxon>Neoteleostei</taxon>
        <taxon>Acanthomorphata</taxon>
        <taxon>Eupercaria</taxon>
        <taxon>Perciformes</taxon>
        <taxon>Cottioidei</taxon>
        <taxon>Gasterosteales</taxon>
        <taxon>Gasterosteidae</taxon>
        <taxon>Gasterosteus</taxon>
    </lineage>
</organism>
<evidence type="ECO:0000256" key="10">
    <source>
        <dbReference type="ARBA" id="ARBA00022801"/>
    </source>
</evidence>
<evidence type="ECO:0000313" key="28">
    <source>
        <dbReference type="Proteomes" id="UP000007635"/>
    </source>
</evidence>
<keyword evidence="9 21" id="KW-0227">DNA damage</keyword>
<dbReference type="GO" id="GO:0051539">
    <property type="term" value="F:4 iron, 4 sulfur cluster binding"/>
    <property type="evidence" value="ECO:0007669"/>
    <property type="project" value="UniProtKB-UniRule"/>
</dbReference>
<dbReference type="GO" id="GO:0033567">
    <property type="term" value="P:DNA replication, Okazaki fragment processing"/>
    <property type="evidence" value="ECO:0007669"/>
    <property type="project" value="UniProtKB-UniRule"/>
</dbReference>
<dbReference type="PANTHER" id="PTHR10887:SF433">
    <property type="entry name" value="DNA REPLICATION ATP-DEPENDENT HELICASE_NUCLEASE DNA2"/>
    <property type="match status" value="1"/>
</dbReference>
<evidence type="ECO:0000259" key="26">
    <source>
        <dbReference type="Pfam" id="PF21123"/>
    </source>
</evidence>
<dbReference type="CDD" id="cd18041">
    <property type="entry name" value="DEXXQc_DNA2"/>
    <property type="match status" value="1"/>
</dbReference>
<dbReference type="PANTHER" id="PTHR10887">
    <property type="entry name" value="DNA2/NAM7 HELICASE FAMILY"/>
    <property type="match status" value="1"/>
</dbReference>
<reference evidence="27 28" key="1">
    <citation type="journal article" date="2021" name="G3 (Bethesda)">
        <title>Improved contiguity of the threespine stickleback genome using long-read sequencing.</title>
        <authorList>
            <person name="Nath S."/>
            <person name="Shaw D.E."/>
            <person name="White M.A."/>
        </authorList>
    </citation>
    <scope>NUCLEOTIDE SEQUENCE [LARGE SCALE GENOMIC DNA]</scope>
    <source>
        <strain evidence="27 28">Lake Benthic</strain>
    </source>
</reference>
<dbReference type="GO" id="GO:0071932">
    <property type="term" value="P:replication fork reversal"/>
    <property type="evidence" value="ECO:0007669"/>
    <property type="project" value="TreeGrafter"/>
</dbReference>
<dbReference type="Gene3D" id="2.40.30.270">
    <property type="match status" value="1"/>
</dbReference>
<proteinExistence type="inferred from homology"/>
<feature type="region of interest" description="Disordered" evidence="22">
    <location>
        <begin position="27"/>
        <end position="67"/>
    </location>
</feature>
<feature type="domain" description="DNA2/NAM7 helicase helicase" evidence="24">
    <location>
        <begin position="946"/>
        <end position="1036"/>
    </location>
</feature>
<evidence type="ECO:0000256" key="2">
    <source>
        <dbReference type="ARBA" id="ARBA00007913"/>
    </source>
</evidence>
<dbReference type="Pfam" id="PF21123">
    <property type="entry name" value="Dna2_Rift"/>
    <property type="match status" value="1"/>
</dbReference>
<dbReference type="Gene3D" id="3.90.320.10">
    <property type="match status" value="1"/>
</dbReference>
<feature type="compositionally biased region" description="Polar residues" evidence="22">
    <location>
        <begin position="27"/>
        <end position="44"/>
    </location>
</feature>
<comment type="function">
    <text evidence="21">Key enzyme involved in DNA replication and DNA repair. Involved in Okazaki fragments processing by cleaving long flaps that escape FEN1: flaps that are longer than 27 nucleotides are coated by replication protein A complex (RPA), leading to recruit DNA2 which cleaves the flap until it is too short to bind RPA and becomes a substrate for FEN1. Also involved in 5'-end resection of DNA during double-strand break (DSB) repair by mediating the cleavage of 5'-ssDNA.</text>
</comment>
<feature type="compositionally biased region" description="Polar residues" evidence="22">
    <location>
        <begin position="296"/>
        <end position="312"/>
    </location>
</feature>
<dbReference type="InterPro" id="IPR041679">
    <property type="entry name" value="DNA2/NAM7-like_C"/>
</dbReference>
<evidence type="ECO:0000259" key="25">
    <source>
        <dbReference type="Pfam" id="PF13087"/>
    </source>
</evidence>
<evidence type="ECO:0000256" key="12">
    <source>
        <dbReference type="ARBA" id="ARBA00022840"/>
    </source>
</evidence>
<evidence type="ECO:0000256" key="19">
    <source>
        <dbReference type="ARBA" id="ARBA00023268"/>
    </source>
</evidence>
<dbReference type="InterPro" id="IPR011604">
    <property type="entry name" value="PDDEXK-like_dom_sf"/>
</dbReference>
<dbReference type="EC" id="3.6.4.12" evidence="21"/>
<dbReference type="Pfam" id="PF13086">
    <property type="entry name" value="AAA_11"/>
    <property type="match status" value="2"/>
</dbReference>
<evidence type="ECO:0000256" key="22">
    <source>
        <dbReference type="SAM" id="MobiDB-lite"/>
    </source>
</evidence>
<evidence type="ECO:0000256" key="11">
    <source>
        <dbReference type="ARBA" id="ARBA00022806"/>
    </source>
</evidence>
<keyword evidence="17 21" id="KW-0234">DNA repair</keyword>
<protein>
    <recommendedName>
        <fullName evidence="21">DNA replication ATP-dependent helicase/nuclease</fullName>
        <ecNumber evidence="21">3.1.-.-</ecNumber>
        <ecNumber evidence="21">3.6.4.12</ecNumber>
    </recommendedName>
</protein>
<keyword evidence="18 21" id="KW-0539">Nucleus</keyword>
<feature type="compositionally biased region" description="Low complexity" evidence="22">
    <location>
        <begin position="114"/>
        <end position="128"/>
    </location>
</feature>
<dbReference type="Proteomes" id="UP000007635">
    <property type="component" value="Chromosome II"/>
</dbReference>
<dbReference type="InterPro" id="IPR045055">
    <property type="entry name" value="DNA2/NAM7-like"/>
</dbReference>
<feature type="domain" description="DNA replication factor Dna2 N-terminal" evidence="23">
    <location>
        <begin position="391"/>
        <end position="597"/>
    </location>
</feature>
<keyword evidence="7 21" id="KW-0547">Nucleotide-binding</keyword>
<dbReference type="GeneTree" id="ENSGT00940000165719"/>
<keyword evidence="10 21" id="KW-0378">Hydrolase</keyword>
<keyword evidence="13 21" id="KW-0408">Iron</keyword>
<keyword evidence="16 21" id="KW-0496">Mitochondrion</keyword>
<evidence type="ECO:0000256" key="3">
    <source>
        <dbReference type="ARBA" id="ARBA00022485"/>
    </source>
</evidence>
<evidence type="ECO:0000256" key="8">
    <source>
        <dbReference type="ARBA" id="ARBA00022759"/>
    </source>
</evidence>
<dbReference type="GO" id="GO:0017116">
    <property type="term" value="F:single-stranded DNA helicase activity"/>
    <property type="evidence" value="ECO:0007669"/>
    <property type="project" value="UniProtKB-UniRule"/>
</dbReference>
<keyword evidence="11 21" id="KW-0347">Helicase</keyword>
<keyword evidence="8" id="KW-0255">Endonuclease</keyword>
<dbReference type="Gene3D" id="3.40.50.300">
    <property type="entry name" value="P-loop containing nucleotide triphosphate hydrolases"/>
    <property type="match status" value="3"/>
</dbReference>
<dbReference type="GO" id="GO:0006281">
    <property type="term" value="P:DNA repair"/>
    <property type="evidence" value="ECO:0007669"/>
    <property type="project" value="UniProtKB-KW"/>
</dbReference>
<keyword evidence="3 21" id="KW-0004">4Fe-4S</keyword>
<evidence type="ECO:0000256" key="13">
    <source>
        <dbReference type="ARBA" id="ARBA00023004"/>
    </source>
</evidence>
<evidence type="ECO:0000256" key="5">
    <source>
        <dbReference type="ARBA" id="ARBA00022722"/>
    </source>
</evidence>
<dbReference type="Pfam" id="PF13087">
    <property type="entry name" value="AAA_12"/>
    <property type="match status" value="1"/>
</dbReference>
<dbReference type="CDD" id="cd22318">
    <property type="entry name" value="DNA2_N-like"/>
    <property type="match status" value="1"/>
</dbReference>
<keyword evidence="15 21" id="KW-0238">DNA-binding</keyword>
<evidence type="ECO:0000256" key="14">
    <source>
        <dbReference type="ARBA" id="ARBA00023014"/>
    </source>
</evidence>
<comment type="similarity">
    <text evidence="2 21">Belongs to the DNA2/NAM7 helicase family.</text>
</comment>
<evidence type="ECO:0000256" key="4">
    <source>
        <dbReference type="ARBA" id="ARBA00022705"/>
    </source>
</evidence>
<dbReference type="SUPFAM" id="SSF52540">
    <property type="entry name" value="P-loop containing nucleoside triphosphate hydrolases"/>
    <property type="match status" value="1"/>
</dbReference>
<keyword evidence="4 21" id="KW-0235">DNA replication</keyword>
<evidence type="ECO:0000256" key="7">
    <source>
        <dbReference type="ARBA" id="ARBA00022741"/>
    </source>
</evidence>
<dbReference type="GO" id="GO:0003677">
    <property type="term" value="F:DNA binding"/>
    <property type="evidence" value="ECO:0007669"/>
    <property type="project" value="UniProtKB-UniRule"/>
</dbReference>
<keyword evidence="14 21" id="KW-0411">Iron-sulfur</keyword>
<comment type="subcellular location">
    <subcellularLocation>
        <location evidence="21">Nucleus</location>
    </subcellularLocation>
    <subcellularLocation>
        <location evidence="21">Mitochondrion</location>
    </subcellularLocation>
</comment>
<feature type="compositionally biased region" description="Basic and acidic residues" evidence="22">
    <location>
        <begin position="147"/>
        <end position="156"/>
    </location>
</feature>
<dbReference type="GO" id="GO:0005634">
    <property type="term" value="C:nucleus"/>
    <property type="evidence" value="ECO:0007669"/>
    <property type="project" value="UniProtKB-SubCell"/>
</dbReference>
<dbReference type="Pfam" id="PF08696">
    <property type="entry name" value="Dna2"/>
    <property type="match status" value="1"/>
</dbReference>
<feature type="compositionally biased region" description="Polar residues" evidence="22">
    <location>
        <begin position="90"/>
        <end position="105"/>
    </location>
</feature>
<dbReference type="FunFam" id="3.40.50.300:FF:000915">
    <property type="entry name" value="DNA replication ATP-dependent helicase/nuclease DNA2"/>
    <property type="match status" value="1"/>
</dbReference>
<dbReference type="InterPro" id="IPR014808">
    <property type="entry name" value="DNA_replication_fac_Dna2_N"/>
</dbReference>
<keyword evidence="28" id="KW-1185">Reference proteome</keyword>
<dbReference type="CDD" id="cd18808">
    <property type="entry name" value="SF1_C_Upf1"/>
    <property type="match status" value="1"/>
</dbReference>
<evidence type="ECO:0000256" key="9">
    <source>
        <dbReference type="ARBA" id="ARBA00022763"/>
    </source>
</evidence>
<feature type="region of interest" description="Disordered" evidence="22">
    <location>
        <begin position="80"/>
        <end position="178"/>
    </location>
</feature>
<accession>A0AAQ4NVB0</accession>
<feature type="region of interest" description="Disordered" evidence="22">
    <location>
        <begin position="269"/>
        <end position="321"/>
    </location>
</feature>
<dbReference type="GO" id="GO:0046872">
    <property type="term" value="F:metal ion binding"/>
    <property type="evidence" value="ECO:0007669"/>
    <property type="project" value="UniProtKB-UniRule"/>
</dbReference>
<evidence type="ECO:0000256" key="15">
    <source>
        <dbReference type="ARBA" id="ARBA00023125"/>
    </source>
</evidence>
<dbReference type="FunFam" id="3.40.50.300:FF:000721">
    <property type="entry name" value="DNA replication ATP-dependent helicase/nuclease DNA2"/>
    <property type="match status" value="1"/>
</dbReference>
<evidence type="ECO:0000256" key="16">
    <source>
        <dbReference type="ARBA" id="ARBA00023128"/>
    </source>
</evidence>
<comment type="cofactor">
    <cofactor evidence="1">
        <name>[4Fe-4S] cluster</name>
        <dbReference type="ChEBI" id="CHEBI:49883"/>
    </cofactor>
</comment>
<dbReference type="InterPro" id="IPR048459">
    <property type="entry name" value="DNA2_Rift"/>
</dbReference>
<dbReference type="FunFam" id="3.40.50.300:FF:000789">
    <property type="entry name" value="DNA replication ATP-dependent helicase/nuclease DNA2"/>
    <property type="match status" value="1"/>
</dbReference>
<keyword evidence="19 21" id="KW-0511">Multifunctional enzyme</keyword>
<evidence type="ECO:0000259" key="24">
    <source>
        <dbReference type="Pfam" id="PF13086"/>
    </source>
</evidence>
<reference evidence="27" key="3">
    <citation type="submission" date="2025-09" db="UniProtKB">
        <authorList>
            <consortium name="Ensembl"/>
        </authorList>
    </citation>
    <scope>IDENTIFICATION</scope>
</reference>
<dbReference type="InterPro" id="IPR041677">
    <property type="entry name" value="DNA2/NAM7_AAA_11"/>
</dbReference>
<dbReference type="InterPro" id="IPR027417">
    <property type="entry name" value="P-loop_NTPase"/>
</dbReference>
<evidence type="ECO:0000256" key="17">
    <source>
        <dbReference type="ARBA" id="ARBA00023204"/>
    </source>
</evidence>
<evidence type="ECO:0000256" key="18">
    <source>
        <dbReference type="ARBA" id="ARBA00023242"/>
    </source>
</evidence>
<evidence type="ECO:0000256" key="6">
    <source>
        <dbReference type="ARBA" id="ARBA00022723"/>
    </source>
</evidence>
<dbReference type="GO" id="GO:0017108">
    <property type="term" value="F:5'-flap endonuclease activity"/>
    <property type="evidence" value="ECO:0007669"/>
    <property type="project" value="UniProtKB-UniRule"/>
</dbReference>
<feature type="domain" description="DNA2 rift barrel" evidence="26">
    <location>
        <begin position="787"/>
        <end position="886"/>
    </location>
</feature>
<feature type="domain" description="DNA2/NAM7 helicase-like C-terminal" evidence="25">
    <location>
        <begin position="1124"/>
        <end position="1341"/>
    </location>
</feature>
<evidence type="ECO:0000313" key="27">
    <source>
        <dbReference type="Ensembl" id="ENSGACP00000030263.1"/>
    </source>
</evidence>
<reference evidence="27" key="2">
    <citation type="submission" date="2025-08" db="UniProtKB">
        <authorList>
            <consortium name="Ensembl"/>
        </authorList>
    </citation>
    <scope>IDENTIFICATION</scope>
</reference>
<dbReference type="Ensembl" id="ENSGACT00000046337.1">
    <property type="protein sequence ID" value="ENSGACP00000030263.1"/>
    <property type="gene ID" value="ENSGACG00000016111.2"/>
</dbReference>
<dbReference type="GO" id="GO:0005524">
    <property type="term" value="F:ATP binding"/>
    <property type="evidence" value="ECO:0007669"/>
    <property type="project" value="UniProtKB-UniRule"/>
</dbReference>
<evidence type="ECO:0000256" key="20">
    <source>
        <dbReference type="ARBA" id="ARBA00047995"/>
    </source>
</evidence>